<dbReference type="FunFam" id="3.30.1490.10:FF:000001">
    <property type="entry name" value="30S ribosomal protein S8"/>
    <property type="match status" value="1"/>
</dbReference>
<sequence>MLTRIRNAIQARHQTVLVPQSKVKIAIADILKAQGYIREWDQARNQKFPTMRIQLTYKLKRVSKPGLRVHVGRGEIPRVYGGLGIAIVSTSQGMMTGYEAWRKGIGGELVCYVW</sequence>
<dbReference type="Proteomes" id="UP001174909">
    <property type="component" value="Unassembled WGS sequence"/>
</dbReference>
<keyword evidence="3" id="KW-0687">Ribonucleoprotein</keyword>
<evidence type="ECO:0000313" key="5">
    <source>
        <dbReference type="Proteomes" id="UP001174909"/>
    </source>
</evidence>
<dbReference type="NCBIfam" id="NF001109">
    <property type="entry name" value="PRK00136.1"/>
    <property type="match status" value="1"/>
</dbReference>
<comment type="caution">
    <text evidence="4">The sequence shown here is derived from an EMBL/GenBank/DDBJ whole genome shotgun (WGS) entry which is preliminary data.</text>
</comment>
<dbReference type="PANTHER" id="PTHR11758">
    <property type="entry name" value="40S RIBOSOMAL PROTEIN S15A"/>
    <property type="match status" value="1"/>
</dbReference>
<dbReference type="AlphaFoldDB" id="A0AA35RI00"/>
<proteinExistence type="inferred from homology"/>
<dbReference type="HAMAP" id="MF_01302_B">
    <property type="entry name" value="Ribosomal_uS8_B"/>
    <property type="match status" value="1"/>
</dbReference>
<dbReference type="Pfam" id="PF00410">
    <property type="entry name" value="Ribosomal_S8"/>
    <property type="match status" value="1"/>
</dbReference>
<dbReference type="InterPro" id="IPR035987">
    <property type="entry name" value="Ribosomal_uS8_sf"/>
</dbReference>
<dbReference type="Gene3D" id="3.30.1370.30">
    <property type="match status" value="1"/>
</dbReference>
<comment type="similarity">
    <text evidence="1">Belongs to the universal ribosomal protein uS8 family.</text>
</comment>
<dbReference type="Gene3D" id="3.30.1490.10">
    <property type="match status" value="1"/>
</dbReference>
<dbReference type="SUPFAM" id="SSF56047">
    <property type="entry name" value="Ribosomal protein S8"/>
    <property type="match status" value="1"/>
</dbReference>
<gene>
    <name evidence="4" type="ORF">GBAR_LOCUS7605</name>
</gene>
<keyword evidence="5" id="KW-1185">Reference proteome</keyword>
<accession>A0AA35RI00</accession>
<dbReference type="GO" id="GO:0005737">
    <property type="term" value="C:cytoplasm"/>
    <property type="evidence" value="ECO:0007669"/>
    <property type="project" value="UniProtKB-ARBA"/>
</dbReference>
<evidence type="ECO:0000256" key="2">
    <source>
        <dbReference type="ARBA" id="ARBA00022980"/>
    </source>
</evidence>
<keyword evidence="2 4" id="KW-0689">Ribosomal protein</keyword>
<dbReference type="GO" id="GO:0003735">
    <property type="term" value="F:structural constituent of ribosome"/>
    <property type="evidence" value="ECO:0007669"/>
    <property type="project" value="InterPro"/>
</dbReference>
<dbReference type="GO" id="GO:0005840">
    <property type="term" value="C:ribosome"/>
    <property type="evidence" value="ECO:0007669"/>
    <property type="project" value="UniProtKB-KW"/>
</dbReference>
<evidence type="ECO:0000256" key="3">
    <source>
        <dbReference type="ARBA" id="ARBA00023274"/>
    </source>
</evidence>
<evidence type="ECO:0000256" key="1">
    <source>
        <dbReference type="ARBA" id="ARBA00006471"/>
    </source>
</evidence>
<name>A0AA35RI00_GEOBA</name>
<dbReference type="EMBL" id="CASHTH010001131">
    <property type="protein sequence ID" value="CAI8011850.1"/>
    <property type="molecule type" value="Genomic_DNA"/>
</dbReference>
<organism evidence="4 5">
    <name type="scientific">Geodia barretti</name>
    <name type="common">Barrett's horny sponge</name>
    <dbReference type="NCBI Taxonomy" id="519541"/>
    <lineage>
        <taxon>Eukaryota</taxon>
        <taxon>Metazoa</taxon>
        <taxon>Porifera</taxon>
        <taxon>Demospongiae</taxon>
        <taxon>Heteroscleromorpha</taxon>
        <taxon>Tetractinellida</taxon>
        <taxon>Astrophorina</taxon>
        <taxon>Geodiidae</taxon>
        <taxon>Geodia</taxon>
    </lineage>
</organism>
<protein>
    <submittedName>
        <fullName evidence="4">30S ribosomal protein S8</fullName>
    </submittedName>
</protein>
<dbReference type="GO" id="GO:1990904">
    <property type="term" value="C:ribonucleoprotein complex"/>
    <property type="evidence" value="ECO:0007669"/>
    <property type="project" value="UniProtKB-KW"/>
</dbReference>
<dbReference type="InterPro" id="IPR000630">
    <property type="entry name" value="Ribosomal_uS8"/>
</dbReference>
<reference evidence="4" key="1">
    <citation type="submission" date="2023-03" db="EMBL/GenBank/DDBJ databases">
        <authorList>
            <person name="Steffen K."/>
            <person name="Cardenas P."/>
        </authorList>
    </citation>
    <scope>NUCLEOTIDE SEQUENCE</scope>
</reference>
<evidence type="ECO:0000313" key="4">
    <source>
        <dbReference type="EMBL" id="CAI8011850.1"/>
    </source>
</evidence>
<dbReference type="GO" id="GO:0006412">
    <property type="term" value="P:translation"/>
    <property type="evidence" value="ECO:0007669"/>
    <property type="project" value="InterPro"/>
</dbReference>